<gene>
    <name evidence="2" type="ORF">D9619_001825</name>
</gene>
<evidence type="ECO:0000313" key="3">
    <source>
        <dbReference type="Proteomes" id="UP000567179"/>
    </source>
</evidence>
<comment type="caution">
    <text evidence="2">The sequence shown here is derived from an EMBL/GenBank/DDBJ whole genome shotgun (WGS) entry which is preliminary data.</text>
</comment>
<protein>
    <submittedName>
        <fullName evidence="2">Uncharacterized protein</fullName>
    </submittedName>
</protein>
<feature type="compositionally biased region" description="Basic and acidic residues" evidence="1">
    <location>
        <begin position="488"/>
        <end position="503"/>
    </location>
</feature>
<evidence type="ECO:0000313" key="2">
    <source>
        <dbReference type="EMBL" id="KAF5321016.1"/>
    </source>
</evidence>
<name>A0A8H5BDS6_9AGAR</name>
<dbReference type="AlphaFoldDB" id="A0A8H5BDS6"/>
<organism evidence="2 3">
    <name type="scientific">Psilocybe cf. subviscida</name>
    <dbReference type="NCBI Taxonomy" id="2480587"/>
    <lineage>
        <taxon>Eukaryota</taxon>
        <taxon>Fungi</taxon>
        <taxon>Dikarya</taxon>
        <taxon>Basidiomycota</taxon>
        <taxon>Agaricomycotina</taxon>
        <taxon>Agaricomycetes</taxon>
        <taxon>Agaricomycetidae</taxon>
        <taxon>Agaricales</taxon>
        <taxon>Agaricineae</taxon>
        <taxon>Strophariaceae</taxon>
        <taxon>Psilocybe</taxon>
    </lineage>
</organism>
<feature type="compositionally biased region" description="Polar residues" evidence="1">
    <location>
        <begin position="476"/>
        <end position="487"/>
    </location>
</feature>
<dbReference type="Proteomes" id="UP000567179">
    <property type="component" value="Unassembled WGS sequence"/>
</dbReference>
<sequence>MGYWGADIDGRPLSVCPTATNDSGSALKVVRRYSAIHLVGSTSESFLRDYPAAVRSPAPKLPAAPGPVRPAKSEYITKRYGMDFGPTKRVFEPPPRVRPVASNEYWAYDQEPGRISPSADSVSEDGASIVYDSFDFPQPPPIASPLIRRMQSNSWFQDDNGYSQRLSQKQRAALGLEGIYPQPPRASHPTSTVTATDNEVNLWHQSRSSTSTISGHFPTDYLSRNPYSDATHDRENLARIGDMLFGENASTWPDSITASQSDDPRRPFASHALAFAQYGPPNITLSRSTPVMSPYHTDKANAVSHQAALERPRLGRLPRIIRKVASMRSDTQKVEQPAEQSKPLPGPVGHRAIPKARSFRSIFRSSEADESQNKIPVFGNSSNRLSWVNTNSSLQNKTDPRASASTRLVEYNNATGGERKAQFKHQGCYLPSAGDNQQQLREKRRSVNYAEPALQHSTLHHHWATGPSAQRYPDAGSTSFIDLSSGNRDSRGGAKAGGKRERVKDFFSKTGSGLFWWGNQKKNKNAEE</sequence>
<proteinExistence type="predicted"/>
<dbReference type="OrthoDB" id="2943593at2759"/>
<accession>A0A8H5BDS6</accession>
<reference evidence="2 3" key="1">
    <citation type="journal article" date="2020" name="ISME J.">
        <title>Uncovering the hidden diversity of litter-decomposition mechanisms in mushroom-forming fungi.</title>
        <authorList>
            <person name="Floudas D."/>
            <person name="Bentzer J."/>
            <person name="Ahren D."/>
            <person name="Johansson T."/>
            <person name="Persson P."/>
            <person name="Tunlid A."/>
        </authorList>
    </citation>
    <scope>NUCLEOTIDE SEQUENCE [LARGE SCALE GENOMIC DNA]</scope>
    <source>
        <strain evidence="2 3">CBS 101986</strain>
    </source>
</reference>
<feature type="region of interest" description="Disordered" evidence="1">
    <location>
        <begin position="464"/>
        <end position="503"/>
    </location>
</feature>
<feature type="region of interest" description="Disordered" evidence="1">
    <location>
        <begin position="327"/>
        <end position="352"/>
    </location>
</feature>
<keyword evidence="3" id="KW-1185">Reference proteome</keyword>
<evidence type="ECO:0000256" key="1">
    <source>
        <dbReference type="SAM" id="MobiDB-lite"/>
    </source>
</evidence>
<dbReference type="EMBL" id="JAACJJ010000028">
    <property type="protein sequence ID" value="KAF5321016.1"/>
    <property type="molecule type" value="Genomic_DNA"/>
</dbReference>